<organism evidence="1 2">
    <name type="scientific">Sclerotinia nivalis</name>
    <dbReference type="NCBI Taxonomy" id="352851"/>
    <lineage>
        <taxon>Eukaryota</taxon>
        <taxon>Fungi</taxon>
        <taxon>Dikarya</taxon>
        <taxon>Ascomycota</taxon>
        <taxon>Pezizomycotina</taxon>
        <taxon>Leotiomycetes</taxon>
        <taxon>Helotiales</taxon>
        <taxon>Sclerotiniaceae</taxon>
        <taxon>Sclerotinia</taxon>
    </lineage>
</organism>
<evidence type="ECO:0000313" key="2">
    <source>
        <dbReference type="Proteomes" id="UP001152300"/>
    </source>
</evidence>
<gene>
    <name evidence="1" type="ORF">OCU04_005915</name>
</gene>
<reference evidence="1" key="1">
    <citation type="submission" date="2022-11" db="EMBL/GenBank/DDBJ databases">
        <title>Genome Resource of Sclerotinia nivalis Strain SnTB1, a Plant Pathogen Isolated from American Ginseng.</title>
        <authorList>
            <person name="Fan S."/>
        </authorList>
    </citation>
    <scope>NUCLEOTIDE SEQUENCE</scope>
    <source>
        <strain evidence="1">SnTB1</strain>
    </source>
</reference>
<dbReference type="Proteomes" id="UP001152300">
    <property type="component" value="Unassembled WGS sequence"/>
</dbReference>
<name>A0A9X0AM45_9HELO</name>
<dbReference type="AlphaFoldDB" id="A0A9X0AM45"/>
<protein>
    <submittedName>
        <fullName evidence="1">Uncharacterized protein</fullName>
    </submittedName>
</protein>
<evidence type="ECO:0000313" key="1">
    <source>
        <dbReference type="EMBL" id="KAJ8065210.1"/>
    </source>
</evidence>
<keyword evidence="2" id="KW-1185">Reference proteome</keyword>
<sequence>MNLPRSQFNQFKNYILTFPHIFQTPSLIWTHTDVILHTHTQTQTSHSGNQQDRPDDMRTAVLIDLEPWIIYLPGVVTNKLTPYEHHTFNRETPFGFSASSHQMTPERRWRSKL</sequence>
<accession>A0A9X0AM45</accession>
<comment type="caution">
    <text evidence="1">The sequence shown here is derived from an EMBL/GenBank/DDBJ whole genome shotgun (WGS) entry which is preliminary data.</text>
</comment>
<proteinExistence type="predicted"/>
<dbReference type="EMBL" id="JAPEIS010000006">
    <property type="protein sequence ID" value="KAJ8065210.1"/>
    <property type="molecule type" value="Genomic_DNA"/>
</dbReference>